<dbReference type="PROSITE" id="PS00301">
    <property type="entry name" value="G_TR_1"/>
    <property type="match status" value="1"/>
</dbReference>
<dbReference type="OrthoDB" id="9804504at2"/>
<keyword evidence="2 8" id="KW-0808">Transferase</keyword>
<evidence type="ECO:0000259" key="7">
    <source>
        <dbReference type="PROSITE" id="PS51722"/>
    </source>
</evidence>
<accession>A0A1I4H334</accession>
<dbReference type="GO" id="GO:0004781">
    <property type="term" value="F:sulfate adenylyltransferase (ATP) activity"/>
    <property type="evidence" value="ECO:0007669"/>
    <property type="project" value="UniProtKB-EC"/>
</dbReference>
<dbReference type="PANTHER" id="PTHR23115">
    <property type="entry name" value="TRANSLATION FACTOR"/>
    <property type="match status" value="1"/>
</dbReference>
<reference evidence="9" key="1">
    <citation type="submission" date="2016-10" db="EMBL/GenBank/DDBJ databases">
        <authorList>
            <person name="Varghese N."/>
            <person name="Submissions S."/>
        </authorList>
    </citation>
    <scope>NUCLEOTIDE SEQUENCE [LARGE SCALE GENOMIC DNA]</scope>
    <source>
        <strain evidence="9">DSM 13327</strain>
    </source>
</reference>
<dbReference type="InterPro" id="IPR050100">
    <property type="entry name" value="TRAFAC_GTPase_members"/>
</dbReference>
<dbReference type="CDD" id="cd04166">
    <property type="entry name" value="CysN_ATPS"/>
    <property type="match status" value="1"/>
</dbReference>
<keyword evidence="4" id="KW-0547">Nucleotide-binding</keyword>
<dbReference type="SUPFAM" id="SSF52540">
    <property type="entry name" value="P-loop containing nucleoside triphosphate hydrolases"/>
    <property type="match status" value="1"/>
</dbReference>
<dbReference type="RefSeq" id="WP_090932267.1">
    <property type="nucleotide sequence ID" value="NZ_FOTS01000002.1"/>
</dbReference>
<dbReference type="GO" id="GO:0005525">
    <property type="term" value="F:GTP binding"/>
    <property type="evidence" value="ECO:0007669"/>
    <property type="project" value="UniProtKB-KW"/>
</dbReference>
<protein>
    <recommendedName>
        <fullName evidence="1">sulfate adenylyltransferase</fullName>
        <ecNumber evidence="1">2.7.7.4</ecNumber>
    </recommendedName>
</protein>
<dbReference type="GO" id="GO:0005524">
    <property type="term" value="F:ATP binding"/>
    <property type="evidence" value="ECO:0007669"/>
    <property type="project" value="UniProtKB-KW"/>
</dbReference>
<dbReference type="Pfam" id="PF00009">
    <property type="entry name" value="GTP_EFTU"/>
    <property type="match status" value="1"/>
</dbReference>
<evidence type="ECO:0000313" key="9">
    <source>
        <dbReference type="Proteomes" id="UP000199520"/>
    </source>
</evidence>
<dbReference type="InterPro" id="IPR054696">
    <property type="entry name" value="GTP-eEF1A_C"/>
</dbReference>
<proteinExistence type="predicted"/>
<dbReference type="AlphaFoldDB" id="A0A1I4H334"/>
<evidence type="ECO:0000256" key="4">
    <source>
        <dbReference type="ARBA" id="ARBA00022741"/>
    </source>
</evidence>
<dbReference type="Gene3D" id="2.40.30.10">
    <property type="entry name" value="Translation factors"/>
    <property type="match status" value="2"/>
</dbReference>
<gene>
    <name evidence="8" type="ORF">SAMN04490355_1002108</name>
</gene>
<dbReference type="InterPro" id="IPR044139">
    <property type="entry name" value="CysN_NoDQ_III"/>
</dbReference>
<keyword evidence="6" id="KW-0342">GTP-binding</keyword>
<organism evidence="8 9">
    <name type="scientific">Pelosinus propionicus DSM 13327</name>
    <dbReference type="NCBI Taxonomy" id="1123291"/>
    <lineage>
        <taxon>Bacteria</taxon>
        <taxon>Bacillati</taxon>
        <taxon>Bacillota</taxon>
        <taxon>Negativicutes</taxon>
        <taxon>Selenomonadales</taxon>
        <taxon>Sporomusaceae</taxon>
        <taxon>Pelosinus</taxon>
    </lineage>
</organism>
<dbReference type="EMBL" id="FOTS01000002">
    <property type="protein sequence ID" value="SFL36047.1"/>
    <property type="molecule type" value="Genomic_DNA"/>
</dbReference>
<dbReference type="InterPro" id="IPR009000">
    <property type="entry name" value="Transl_B-barrel_sf"/>
</dbReference>
<feature type="domain" description="Tr-type G" evidence="7">
    <location>
        <begin position="5"/>
        <end position="222"/>
    </location>
</feature>
<dbReference type="Pfam" id="PF22594">
    <property type="entry name" value="GTP-eEF1A_C"/>
    <property type="match status" value="1"/>
</dbReference>
<dbReference type="PROSITE" id="PS51722">
    <property type="entry name" value="G_TR_2"/>
    <property type="match status" value="1"/>
</dbReference>
<keyword evidence="5" id="KW-0067">ATP-binding</keyword>
<dbReference type="STRING" id="1123291.SAMN04490355_1002108"/>
<name>A0A1I4H334_9FIRM</name>
<evidence type="ECO:0000256" key="2">
    <source>
        <dbReference type="ARBA" id="ARBA00022679"/>
    </source>
</evidence>
<dbReference type="Proteomes" id="UP000199520">
    <property type="component" value="Unassembled WGS sequence"/>
</dbReference>
<evidence type="ECO:0000256" key="3">
    <source>
        <dbReference type="ARBA" id="ARBA00022695"/>
    </source>
</evidence>
<evidence type="ECO:0000313" key="8">
    <source>
        <dbReference type="EMBL" id="SFL36047.1"/>
    </source>
</evidence>
<dbReference type="GO" id="GO:0006790">
    <property type="term" value="P:sulfur compound metabolic process"/>
    <property type="evidence" value="ECO:0007669"/>
    <property type="project" value="InterPro"/>
</dbReference>
<dbReference type="InterPro" id="IPR027417">
    <property type="entry name" value="P-loop_NTPase"/>
</dbReference>
<dbReference type="InterPro" id="IPR011779">
    <property type="entry name" value="SO4_adenylTrfase_lsu"/>
</dbReference>
<dbReference type="CDD" id="cd04095">
    <property type="entry name" value="CysN_NoDQ_III"/>
    <property type="match status" value="1"/>
</dbReference>
<sequence length="575" mass="65245">MDIAREVLNIVVVGHVDHGKSTVIGRLLYDTKSLPEGAIDRVKRIAKEKGKPFEYAYLLDAFEEEQKQGITIDTTQLQFRTDKRDYVIIDAPGHKEFLKNMISGAASAEAALLIIDANEGIQEQSKRHGYILSLLGIQKAYVLVNKMDLIQYSEEKFNAIKQEMNEFLTSLHVYPLKYIPVSAFHGENITASSDKMPWYKGEPVLEAIDLFEKDKGLEGKPLRFPIQDVYKFDSRRIIAGRIEAGTLRTGDEILISPSNKVTKVKSIEYWVEKDKVDQISAGMSVGITVEDEFFNQRGEFISHTYDAPITSDTFKVSLFWMGKNDLVKNKEYKLKLATQEVECEIYAINKVIDATTLENLENASQAKTNDVAEVTIKTKREVCFDEFRNNQNTGRFVIVDGYDVCGGGIVTGLAQERQSVSKFVKQDDEIIVKCFDEYYYVVTEGGIKKIEGVPHSFNIGDVIPSTGVTYEYPAEFNVVDIKTGLTAIIRKSKLQDIILLKHLTYEQSPFIDSQGAFVKIHSEEDFNKFAADLEKLQQAESSRTAAFANQWLDFMKFRQIRYLTATKSLEIEYQI</sequence>
<dbReference type="SUPFAM" id="SSF50465">
    <property type="entry name" value="EF-Tu/eEF-1alpha/eIF2-gamma C-terminal domain"/>
    <property type="match status" value="1"/>
</dbReference>
<dbReference type="InterPro" id="IPR000795">
    <property type="entry name" value="T_Tr_GTP-bd_dom"/>
</dbReference>
<dbReference type="NCBIfam" id="TIGR02034">
    <property type="entry name" value="CysN"/>
    <property type="match status" value="1"/>
</dbReference>
<dbReference type="Gene3D" id="3.40.50.300">
    <property type="entry name" value="P-loop containing nucleotide triphosphate hydrolases"/>
    <property type="match status" value="1"/>
</dbReference>
<keyword evidence="3 8" id="KW-0548">Nucleotidyltransferase</keyword>
<keyword evidence="9" id="KW-1185">Reference proteome</keyword>
<dbReference type="SUPFAM" id="SSF50447">
    <property type="entry name" value="Translation proteins"/>
    <property type="match status" value="1"/>
</dbReference>
<evidence type="ECO:0000256" key="5">
    <source>
        <dbReference type="ARBA" id="ARBA00022840"/>
    </source>
</evidence>
<dbReference type="InterPro" id="IPR041757">
    <property type="entry name" value="CysN_GTP-bd"/>
</dbReference>
<dbReference type="InterPro" id="IPR009001">
    <property type="entry name" value="Transl_elong_EF1A/Init_IF2_C"/>
</dbReference>
<dbReference type="PRINTS" id="PR00315">
    <property type="entry name" value="ELONGATNFCT"/>
</dbReference>
<evidence type="ECO:0000256" key="1">
    <source>
        <dbReference type="ARBA" id="ARBA00012391"/>
    </source>
</evidence>
<dbReference type="GO" id="GO:0003924">
    <property type="term" value="F:GTPase activity"/>
    <property type="evidence" value="ECO:0007669"/>
    <property type="project" value="InterPro"/>
</dbReference>
<dbReference type="EC" id="2.7.7.4" evidence="1"/>
<evidence type="ECO:0000256" key="6">
    <source>
        <dbReference type="ARBA" id="ARBA00023134"/>
    </source>
</evidence>
<dbReference type="InterPro" id="IPR031157">
    <property type="entry name" value="G_TR_CS"/>
</dbReference>